<dbReference type="VEuPathDB" id="FungiDB:MCYG_07478"/>
<dbReference type="STRING" id="554155.C5FYR1"/>
<organism evidence="2 3">
    <name type="scientific">Arthroderma otae (strain ATCC MYA-4605 / CBS 113480)</name>
    <name type="common">Microsporum canis</name>
    <dbReference type="NCBI Taxonomy" id="554155"/>
    <lineage>
        <taxon>Eukaryota</taxon>
        <taxon>Fungi</taxon>
        <taxon>Dikarya</taxon>
        <taxon>Ascomycota</taxon>
        <taxon>Pezizomycotina</taxon>
        <taxon>Eurotiomycetes</taxon>
        <taxon>Eurotiomycetidae</taxon>
        <taxon>Onygenales</taxon>
        <taxon>Arthrodermataceae</taxon>
        <taxon>Microsporum</taxon>
    </lineage>
</organism>
<dbReference type="Proteomes" id="UP000002035">
    <property type="component" value="Unassembled WGS sequence"/>
</dbReference>
<reference evidence="3" key="1">
    <citation type="journal article" date="2012" name="MBio">
        <title>Comparative genome analysis of Trichophyton rubrum and related dermatophytes reveals candidate genes involved in infection.</title>
        <authorList>
            <person name="Martinez D.A."/>
            <person name="Oliver B.G."/>
            <person name="Graeser Y."/>
            <person name="Goldberg J.M."/>
            <person name="Li W."/>
            <person name="Martinez-Rossi N.M."/>
            <person name="Monod M."/>
            <person name="Shelest E."/>
            <person name="Barton R.C."/>
            <person name="Birch E."/>
            <person name="Brakhage A.A."/>
            <person name="Chen Z."/>
            <person name="Gurr S.J."/>
            <person name="Heiman D."/>
            <person name="Heitman J."/>
            <person name="Kosti I."/>
            <person name="Rossi A."/>
            <person name="Saif S."/>
            <person name="Samalova M."/>
            <person name="Saunders C.W."/>
            <person name="Shea T."/>
            <person name="Summerbell R.C."/>
            <person name="Xu J."/>
            <person name="Young S."/>
            <person name="Zeng Q."/>
            <person name="Birren B.W."/>
            <person name="Cuomo C.A."/>
            <person name="White T.C."/>
        </authorList>
    </citation>
    <scope>NUCLEOTIDE SEQUENCE [LARGE SCALE GENOMIC DNA]</scope>
    <source>
        <strain evidence="3">ATCC MYA-4605 / CBS 113480</strain>
    </source>
</reference>
<dbReference type="GeneID" id="9225200"/>
<name>C5FYR1_ARTOC</name>
<dbReference type="AlphaFoldDB" id="C5FYR1"/>
<evidence type="ECO:0000313" key="3">
    <source>
        <dbReference type="Proteomes" id="UP000002035"/>
    </source>
</evidence>
<feature type="compositionally biased region" description="Acidic residues" evidence="1">
    <location>
        <begin position="179"/>
        <end position="199"/>
    </location>
</feature>
<keyword evidence="3" id="KW-1185">Reference proteome</keyword>
<dbReference type="eggNOG" id="ENOG502S7U4">
    <property type="taxonomic scope" value="Eukaryota"/>
</dbReference>
<sequence>MSQPQLSKIEVLVHISAPGTVRDDTTYRSHASACLAFEPVTRIGVVPEESYEGGIAVNIPPPSSARQEDADTTFGFGSFTSSWPSSAEAYGRGHQTSSDSGVIEDEVDGSSEACTPPSTVPDSQAESDRTDTPTPTPTPTPPLTWEIERNQSPDASPIKPIYISLSSSCEESSFRSLDPDADANTDANTDAEAEEEEEETLRLPMEIHPPHPNPSSTARFETHLTPALRMLACHSKLCKRYAPAYQSRRLRPCERGYWFLHIPITGPGSAPGHEAWGMQRFRQFWGYLREYVSLGKAGWGVWCCADRADADGGYVDVRVCTWGEVVGAVYLVLYLASDRAVGRLEGVEWRDAGEKAVIRM</sequence>
<evidence type="ECO:0000313" key="2">
    <source>
        <dbReference type="EMBL" id="EEQ34659.1"/>
    </source>
</evidence>
<dbReference type="RefSeq" id="XP_002843695.1">
    <property type="nucleotide sequence ID" value="XM_002843649.1"/>
</dbReference>
<feature type="compositionally biased region" description="Polar residues" evidence="1">
    <location>
        <begin position="112"/>
        <end position="124"/>
    </location>
</feature>
<feature type="region of interest" description="Disordered" evidence="1">
    <location>
        <begin position="58"/>
        <end position="159"/>
    </location>
</feature>
<protein>
    <submittedName>
        <fullName evidence="2">Uncharacterized protein</fullName>
    </submittedName>
</protein>
<dbReference type="EMBL" id="DS995707">
    <property type="protein sequence ID" value="EEQ34659.1"/>
    <property type="molecule type" value="Genomic_DNA"/>
</dbReference>
<accession>C5FYR1</accession>
<feature type="region of interest" description="Disordered" evidence="1">
    <location>
        <begin position="173"/>
        <end position="208"/>
    </location>
</feature>
<evidence type="ECO:0000256" key="1">
    <source>
        <dbReference type="SAM" id="MobiDB-lite"/>
    </source>
</evidence>
<gene>
    <name evidence="2" type="ORF">MCYG_07478</name>
</gene>
<dbReference type="OMA" id="WGVWCRR"/>
<dbReference type="HOGENOM" id="CLU_031892_1_1_1"/>
<proteinExistence type="predicted"/>
<dbReference type="OrthoDB" id="5395975at2759"/>